<proteinExistence type="predicted"/>
<keyword evidence="2" id="KW-0472">Membrane</keyword>
<dbReference type="Pfam" id="PF05433">
    <property type="entry name" value="Rick_17kDa_Anti"/>
    <property type="match status" value="1"/>
</dbReference>
<comment type="caution">
    <text evidence="5">The sequence shown here is derived from an EMBL/GenBank/DDBJ whole genome shotgun (WGS) entry which is preliminary data.</text>
</comment>
<dbReference type="PANTHER" id="PTHR35603">
    <property type="match status" value="1"/>
</dbReference>
<feature type="signal peptide" evidence="3">
    <location>
        <begin position="1"/>
        <end position="28"/>
    </location>
</feature>
<dbReference type="AlphaFoldDB" id="A0A9X3YL79"/>
<keyword evidence="3" id="KW-0732">Signal</keyword>
<reference evidence="5" key="1">
    <citation type="submission" date="2023-02" db="EMBL/GenBank/DDBJ databases">
        <title>Tahibacter soli sp. nov. isolated from soil.</title>
        <authorList>
            <person name="Baek J.H."/>
            <person name="Lee J.K."/>
            <person name="Choi D.G."/>
            <person name="Jeon C.O."/>
        </authorList>
    </citation>
    <scope>NUCLEOTIDE SEQUENCE</scope>
    <source>
        <strain evidence="5">BL</strain>
    </source>
</reference>
<accession>A0A9X3YL79</accession>
<evidence type="ECO:0000256" key="2">
    <source>
        <dbReference type="ARBA" id="ARBA00023136"/>
    </source>
</evidence>
<protein>
    <submittedName>
        <fullName evidence="5">Glycine zipper 2TM domain-containing protein</fullName>
    </submittedName>
</protein>
<dbReference type="InterPro" id="IPR051407">
    <property type="entry name" value="Bact_OM_lipoprot/Surf_antigen"/>
</dbReference>
<evidence type="ECO:0000259" key="4">
    <source>
        <dbReference type="Pfam" id="PF05433"/>
    </source>
</evidence>
<dbReference type="GO" id="GO:0019867">
    <property type="term" value="C:outer membrane"/>
    <property type="evidence" value="ECO:0007669"/>
    <property type="project" value="InterPro"/>
</dbReference>
<gene>
    <name evidence="5" type="ORF">OD750_010890</name>
</gene>
<dbReference type="Proteomes" id="UP001139971">
    <property type="component" value="Unassembled WGS sequence"/>
</dbReference>
<name>A0A9X3YL79_9GAMM</name>
<sequence length="146" mass="15750">MKSFHSFLGSLTLLLAAVLGTASTTADARRYDYCRNCGVVREVYRDRDQDRHLGAGTVIGAIAGAALGNQVGKGDGRKAATVAGAVAGGAIGHNVEKRNRGSRDVWRIEVEMDDGGHRSVTMSSNRESLRRGDRVQVRNGQAYLYR</sequence>
<evidence type="ECO:0000256" key="1">
    <source>
        <dbReference type="ARBA" id="ARBA00004370"/>
    </source>
</evidence>
<evidence type="ECO:0000313" key="6">
    <source>
        <dbReference type="Proteomes" id="UP001139971"/>
    </source>
</evidence>
<comment type="subcellular location">
    <subcellularLocation>
        <location evidence="1">Membrane</location>
    </subcellularLocation>
</comment>
<keyword evidence="6" id="KW-1185">Reference proteome</keyword>
<evidence type="ECO:0000256" key="3">
    <source>
        <dbReference type="SAM" id="SignalP"/>
    </source>
</evidence>
<feature type="chain" id="PRO_5040787178" evidence="3">
    <location>
        <begin position="29"/>
        <end position="146"/>
    </location>
</feature>
<dbReference type="PANTHER" id="PTHR35603:SF2">
    <property type="entry name" value="OUTER MEMBRANE LIPOPROTEIN"/>
    <property type="match status" value="1"/>
</dbReference>
<organism evidence="5 6">
    <name type="scientific">Tahibacter soli</name>
    <dbReference type="NCBI Taxonomy" id="2983605"/>
    <lineage>
        <taxon>Bacteria</taxon>
        <taxon>Pseudomonadati</taxon>
        <taxon>Pseudomonadota</taxon>
        <taxon>Gammaproteobacteria</taxon>
        <taxon>Lysobacterales</taxon>
        <taxon>Rhodanobacteraceae</taxon>
        <taxon>Tahibacter</taxon>
    </lineage>
</organism>
<feature type="domain" description="Glycine zipper 2TM" evidence="4">
    <location>
        <begin position="55"/>
        <end position="96"/>
    </location>
</feature>
<dbReference type="EMBL" id="JAOVZO020000015">
    <property type="protein sequence ID" value="MDC8013051.1"/>
    <property type="molecule type" value="Genomic_DNA"/>
</dbReference>
<evidence type="ECO:0000313" key="5">
    <source>
        <dbReference type="EMBL" id="MDC8013051.1"/>
    </source>
</evidence>
<dbReference type="InterPro" id="IPR008816">
    <property type="entry name" value="Gly_zipper_2TM_dom"/>
</dbReference>
<dbReference type="RefSeq" id="WP_263544738.1">
    <property type="nucleotide sequence ID" value="NZ_JAOVZO020000015.1"/>
</dbReference>